<protein>
    <submittedName>
        <fullName evidence="1">Uncharacterized protein</fullName>
    </submittedName>
</protein>
<gene>
    <name evidence="1" type="ORF">SEVIR_9G244666v2</name>
</gene>
<dbReference type="Proteomes" id="UP000298652">
    <property type="component" value="Chromosome 9"/>
</dbReference>
<keyword evidence="2" id="KW-1185">Reference proteome</keyword>
<reference evidence="1" key="1">
    <citation type="submission" date="2019-03" db="EMBL/GenBank/DDBJ databases">
        <title>WGS assembly of Setaria viridis.</title>
        <authorList>
            <person name="Huang P."/>
            <person name="Jenkins J."/>
            <person name="Grimwood J."/>
            <person name="Barry K."/>
            <person name="Healey A."/>
            <person name="Mamidi S."/>
            <person name="Sreedasyam A."/>
            <person name="Shu S."/>
            <person name="Feldman M."/>
            <person name="Wu J."/>
            <person name="Yu Y."/>
            <person name="Chen C."/>
            <person name="Johnson J."/>
            <person name="Rokhsar D."/>
            <person name="Baxter I."/>
            <person name="Schmutz J."/>
            <person name="Brutnell T."/>
            <person name="Kellogg E."/>
        </authorList>
    </citation>
    <scope>NUCLEOTIDE SEQUENCE [LARGE SCALE GENOMIC DNA]</scope>
</reference>
<dbReference type="EMBL" id="CM016560">
    <property type="protein sequence ID" value="TKV93721.1"/>
    <property type="molecule type" value="Genomic_DNA"/>
</dbReference>
<dbReference type="Gramene" id="TKV93721">
    <property type="protein sequence ID" value="TKV93721"/>
    <property type="gene ID" value="SEVIR_9G244666v2"/>
</dbReference>
<dbReference type="AlphaFoldDB" id="A0A4U6SYU5"/>
<name>A0A4U6SYU5_SETVI</name>
<organism evidence="1 2">
    <name type="scientific">Setaria viridis</name>
    <name type="common">Green bristlegrass</name>
    <name type="synonym">Setaria italica subsp. viridis</name>
    <dbReference type="NCBI Taxonomy" id="4556"/>
    <lineage>
        <taxon>Eukaryota</taxon>
        <taxon>Viridiplantae</taxon>
        <taxon>Streptophyta</taxon>
        <taxon>Embryophyta</taxon>
        <taxon>Tracheophyta</taxon>
        <taxon>Spermatophyta</taxon>
        <taxon>Magnoliopsida</taxon>
        <taxon>Liliopsida</taxon>
        <taxon>Poales</taxon>
        <taxon>Poaceae</taxon>
        <taxon>PACMAD clade</taxon>
        <taxon>Panicoideae</taxon>
        <taxon>Panicodae</taxon>
        <taxon>Paniceae</taxon>
        <taxon>Cenchrinae</taxon>
        <taxon>Setaria</taxon>
    </lineage>
</organism>
<evidence type="ECO:0000313" key="1">
    <source>
        <dbReference type="EMBL" id="TKV93721.1"/>
    </source>
</evidence>
<accession>A0A4U6SYU5</accession>
<proteinExistence type="predicted"/>
<sequence length="46" mass="5395">MSFVKLPSHPVNLSNLGITVSGYDYYLYLTPISRHTSRFPITWFFQ</sequence>
<evidence type="ECO:0000313" key="2">
    <source>
        <dbReference type="Proteomes" id="UP000298652"/>
    </source>
</evidence>